<dbReference type="GO" id="GO:0004563">
    <property type="term" value="F:beta-N-acetylhexosaminidase activity"/>
    <property type="evidence" value="ECO:0007669"/>
    <property type="project" value="InterPro"/>
</dbReference>
<dbReference type="InterPro" id="IPR017853">
    <property type="entry name" value="GH"/>
</dbReference>
<evidence type="ECO:0000259" key="4">
    <source>
        <dbReference type="Pfam" id="PF00728"/>
    </source>
</evidence>
<evidence type="ECO:0000313" key="5">
    <source>
        <dbReference type="EMBL" id="OUM21119.1"/>
    </source>
</evidence>
<feature type="active site" description="Proton donor" evidence="3">
    <location>
        <position position="241"/>
    </location>
</feature>
<evidence type="ECO:0000313" key="6">
    <source>
        <dbReference type="Proteomes" id="UP000194903"/>
    </source>
</evidence>
<dbReference type="AlphaFoldDB" id="A0A252F5R7"/>
<dbReference type="SUPFAM" id="SSF51445">
    <property type="entry name" value="(Trans)glycosidases"/>
    <property type="match status" value="1"/>
</dbReference>
<dbReference type="InterPro" id="IPR015883">
    <property type="entry name" value="Glyco_hydro_20_cat"/>
</dbReference>
<gene>
    <name evidence="5" type="ORF">CBW42_03540</name>
</gene>
<dbReference type="Pfam" id="PF00728">
    <property type="entry name" value="Glyco_hydro_20"/>
    <property type="match status" value="1"/>
</dbReference>
<organism evidence="5 6">
    <name type="scientific">Butyricicoccus porcorum</name>
    <dbReference type="NCBI Taxonomy" id="1945634"/>
    <lineage>
        <taxon>Bacteria</taxon>
        <taxon>Bacillati</taxon>
        <taxon>Bacillota</taxon>
        <taxon>Clostridia</taxon>
        <taxon>Eubacteriales</taxon>
        <taxon>Butyricicoccaceae</taxon>
        <taxon>Butyricicoccus</taxon>
    </lineage>
</organism>
<dbReference type="Gene3D" id="3.30.379.10">
    <property type="entry name" value="Chitobiase/beta-hexosaminidase domain 2-like"/>
    <property type="match status" value="1"/>
</dbReference>
<reference evidence="5 6" key="1">
    <citation type="submission" date="2017-05" db="EMBL/GenBank/DDBJ databases">
        <title>Butyricicoccus porcorum sp. nov. a butyrate-producing bacterium from the swine intestinal tract.</title>
        <authorList>
            <person name="Trachsel J."/>
            <person name="Humphrey S."/>
            <person name="Allen H.K."/>
        </authorList>
    </citation>
    <scope>NUCLEOTIDE SEQUENCE [LARGE SCALE GENOMIC DNA]</scope>
    <source>
        <strain evidence="5">BB10</strain>
    </source>
</reference>
<dbReference type="InterPro" id="IPR052764">
    <property type="entry name" value="GH20_Enzymes"/>
</dbReference>
<evidence type="ECO:0000256" key="1">
    <source>
        <dbReference type="ARBA" id="ARBA00006285"/>
    </source>
</evidence>
<dbReference type="OrthoDB" id="1098018at2"/>
<protein>
    <recommendedName>
        <fullName evidence="4">Glycoside hydrolase family 20 catalytic domain-containing protein</fullName>
    </recommendedName>
</protein>
<dbReference type="GO" id="GO:0005975">
    <property type="term" value="P:carbohydrate metabolic process"/>
    <property type="evidence" value="ECO:0007669"/>
    <property type="project" value="InterPro"/>
</dbReference>
<dbReference type="PANTHER" id="PTHR43678">
    <property type="entry name" value="PUTATIVE (AFU_ORTHOLOGUE AFUA_2G00640)-RELATED"/>
    <property type="match status" value="1"/>
</dbReference>
<keyword evidence="2" id="KW-0378">Hydrolase</keyword>
<dbReference type="InterPro" id="IPR029018">
    <property type="entry name" value="Hex-like_dom2"/>
</dbReference>
<comment type="caution">
    <text evidence="5">The sequence shown here is derived from an EMBL/GenBank/DDBJ whole genome shotgun (WGS) entry which is preliminary data.</text>
</comment>
<dbReference type="PANTHER" id="PTHR43678:SF1">
    <property type="entry name" value="BETA-N-ACETYLHEXOSAMINIDASE"/>
    <property type="match status" value="1"/>
</dbReference>
<comment type="similarity">
    <text evidence="1">Belongs to the glycosyl hydrolase 20 family.</text>
</comment>
<evidence type="ECO:0000256" key="3">
    <source>
        <dbReference type="PIRSR" id="PIRSR625705-1"/>
    </source>
</evidence>
<accession>A0A252F5R7</accession>
<dbReference type="Proteomes" id="UP000194903">
    <property type="component" value="Unassembled WGS sequence"/>
</dbReference>
<dbReference type="EMBL" id="NHOC01000003">
    <property type="protein sequence ID" value="OUM21119.1"/>
    <property type="molecule type" value="Genomic_DNA"/>
</dbReference>
<sequence>MIPLQYEVEVDTDNITIRASDADGLFYGCRYVEQAMLQQNGLAVGETYSDKPDCTERGFFLDCGRKYYSPEWIKDMIKEMSWSNMNAIYLHFSEEMGFRLESKTYPWLAGADNTLCVNGSDSGVAADNGKYITQDEMREIAEVAKLYHVEIIPSLDSPGHMNYAVKKYKAQYGVDIGNYFHYNGTTSIVQGSGPESAQKSYSRGIDISNEEAVTFAQNLYKEYAEFFHELGCTKFDIGGDELLGWGAAVTSSVSKWKQLDHWKTYAQNRAKQEGKSNYSNAVAYDAFMYYMNDIYDIVSSYGYTSVRMWNDDALRTSDTGYQQVVELNKNVEIQYWTPDANSSKNNIWTYLNKGYKAYNFLNSYSYYVLGNKHTDTGSGSYEGCTPQRIYENWNPYVFAPYGDTNTGKNTSIGNPNIKGSAFCVWRTIQEIPGICPASPETKRLNFGRGIIDGE</sequence>
<feature type="domain" description="Glycoside hydrolase family 20 catalytic" evidence="4">
    <location>
        <begin position="57"/>
        <end position="426"/>
    </location>
</feature>
<keyword evidence="6" id="KW-1185">Reference proteome</keyword>
<name>A0A252F5R7_9FIRM</name>
<dbReference type="Gene3D" id="3.20.20.80">
    <property type="entry name" value="Glycosidases"/>
    <property type="match status" value="1"/>
</dbReference>
<evidence type="ECO:0000256" key="2">
    <source>
        <dbReference type="ARBA" id="ARBA00022801"/>
    </source>
</evidence>
<dbReference type="PRINTS" id="PR00738">
    <property type="entry name" value="GLHYDRLASE20"/>
</dbReference>
<dbReference type="InterPro" id="IPR025705">
    <property type="entry name" value="Beta_hexosaminidase_sua/sub"/>
</dbReference>
<proteinExistence type="inferred from homology"/>